<evidence type="ECO:0000256" key="1">
    <source>
        <dbReference type="ARBA" id="ARBA00009747"/>
    </source>
</evidence>
<keyword evidence="3 8" id="KW-0548">Nucleotidyltransferase</keyword>
<comment type="catalytic activity">
    <reaction evidence="8">
        <text>L-tyrosyl-[protein] + UTP = O-(5'-uridylyl)-L-tyrosyl-[protein] + diphosphate</text>
        <dbReference type="Rhea" id="RHEA:83887"/>
        <dbReference type="Rhea" id="RHEA-COMP:10136"/>
        <dbReference type="Rhea" id="RHEA-COMP:20238"/>
        <dbReference type="ChEBI" id="CHEBI:33019"/>
        <dbReference type="ChEBI" id="CHEBI:46398"/>
        <dbReference type="ChEBI" id="CHEBI:46858"/>
        <dbReference type="ChEBI" id="CHEBI:90602"/>
    </reaction>
</comment>
<comment type="cofactor">
    <cofactor evidence="8">
        <name>Mg(2+)</name>
        <dbReference type="ChEBI" id="CHEBI:18420"/>
    </cofactor>
    <cofactor evidence="8">
        <name>Mn(2+)</name>
        <dbReference type="ChEBI" id="CHEBI:29035"/>
    </cofactor>
</comment>
<feature type="binding site" evidence="8">
    <location>
        <position position="258"/>
    </location>
    <ligand>
        <name>Mg(2+)</name>
        <dbReference type="ChEBI" id="CHEBI:18420"/>
    </ligand>
</feature>
<evidence type="ECO:0000256" key="7">
    <source>
        <dbReference type="ARBA" id="ARBA00022842"/>
    </source>
</evidence>
<feature type="binding site" evidence="8">
    <location>
        <position position="117"/>
    </location>
    <ligand>
        <name>ATP</name>
        <dbReference type="ChEBI" id="CHEBI:30616"/>
    </ligand>
</feature>
<keyword evidence="2 8" id="KW-0808">Transferase</keyword>
<comment type="caution">
    <text evidence="9">The sequence shown here is derived from an EMBL/GenBank/DDBJ whole genome shotgun (WGS) entry which is preliminary data.</text>
</comment>
<comment type="catalytic activity">
    <reaction evidence="8">
        <text>L-seryl-[protein] + ATP = 3-O-(5'-adenylyl)-L-seryl-[protein] + diphosphate</text>
        <dbReference type="Rhea" id="RHEA:58120"/>
        <dbReference type="Rhea" id="RHEA-COMP:9863"/>
        <dbReference type="Rhea" id="RHEA-COMP:15073"/>
        <dbReference type="ChEBI" id="CHEBI:29999"/>
        <dbReference type="ChEBI" id="CHEBI:30616"/>
        <dbReference type="ChEBI" id="CHEBI:33019"/>
        <dbReference type="ChEBI" id="CHEBI:142516"/>
        <dbReference type="EC" id="2.7.7.108"/>
    </reaction>
</comment>
<name>A0ABW3G8A0_9NOCA</name>
<sequence>MSAPAAIRGLVDLDTSFVRDLDGMYVPWSGDVVPDPQIVVLNEELARQLGLDPDRLRSADGAAVLAGSVPPADTTTVAMAYSGHQFGNFSPLLGDGRALLLGELVDADGVRRDLHLKGSGRTPFARGGDGKAVLGPMLREYLVAEAMHALGIPTTRSLAVTATGESVQREGPEPGAVLARVASSHLRVGSFEFAVRRGPLVVELTRYAIARHHPDLLEIDDEPDRVIAFFERVLAAQASLVARYMAVGFIHGVLNTDNTTISGESIDYGPCAFLDAHDPATVFSSIDTIGRYAFGNQPTVIGWNLARFAETLIPLVGAREDGEVDADAAISRLTESLSTYAARYEHELAAVMARKVGLRPAADPSPLRDDESALLTDLETLMRVHRVDHTGFFRALSVDLWAHARGHVDDDTPSETIALAPGDDTQAWLDRWFAVLGDRATTTTADAMDTVNPIVVPRNHLVDEALRAGEAGDMGPFHALFAAVTHPFDTPSDPRFALPAPDGFGDGFRTFCGT</sequence>
<dbReference type="Pfam" id="PF02696">
    <property type="entry name" value="SelO"/>
    <property type="match status" value="1"/>
</dbReference>
<evidence type="ECO:0000256" key="6">
    <source>
        <dbReference type="ARBA" id="ARBA00022840"/>
    </source>
</evidence>
<feature type="binding site" evidence="8">
    <location>
        <position position="130"/>
    </location>
    <ligand>
        <name>ATP</name>
        <dbReference type="ChEBI" id="CHEBI:30616"/>
    </ligand>
</feature>
<gene>
    <name evidence="8" type="primary">ydiU</name>
    <name evidence="8" type="synonym">selO</name>
    <name evidence="9" type="ORF">ACFQ04_05690</name>
</gene>
<dbReference type="InterPro" id="IPR003846">
    <property type="entry name" value="SelO"/>
</dbReference>
<proteinExistence type="inferred from homology"/>
<dbReference type="PANTHER" id="PTHR32057">
    <property type="entry name" value="PROTEIN ADENYLYLTRANSFERASE SELO, MITOCHONDRIAL"/>
    <property type="match status" value="1"/>
</dbReference>
<comment type="catalytic activity">
    <reaction evidence="8">
        <text>L-tyrosyl-[protein] + ATP = O-(5'-adenylyl)-L-tyrosyl-[protein] + diphosphate</text>
        <dbReference type="Rhea" id="RHEA:54288"/>
        <dbReference type="Rhea" id="RHEA-COMP:10136"/>
        <dbReference type="Rhea" id="RHEA-COMP:13846"/>
        <dbReference type="ChEBI" id="CHEBI:30616"/>
        <dbReference type="ChEBI" id="CHEBI:33019"/>
        <dbReference type="ChEBI" id="CHEBI:46858"/>
        <dbReference type="ChEBI" id="CHEBI:83624"/>
        <dbReference type="EC" id="2.7.7.108"/>
    </reaction>
</comment>
<evidence type="ECO:0000256" key="3">
    <source>
        <dbReference type="ARBA" id="ARBA00022695"/>
    </source>
</evidence>
<comment type="function">
    <text evidence="8">Nucleotidyltransferase involved in the post-translational modification of proteins. It can catalyze the addition of adenosine monophosphate (AMP) or uridine monophosphate (UMP) to a protein, resulting in modifications known as AMPylation and UMPylation.</text>
</comment>
<feature type="binding site" evidence="8">
    <location>
        <position position="96"/>
    </location>
    <ligand>
        <name>ATP</name>
        <dbReference type="ChEBI" id="CHEBI:30616"/>
    </ligand>
</feature>
<dbReference type="EC" id="2.7.7.-" evidence="8"/>
<comment type="catalytic activity">
    <reaction evidence="8">
        <text>L-seryl-[protein] + UTP = O-(5'-uridylyl)-L-seryl-[protein] + diphosphate</text>
        <dbReference type="Rhea" id="RHEA:64604"/>
        <dbReference type="Rhea" id="RHEA-COMP:9863"/>
        <dbReference type="Rhea" id="RHEA-COMP:16635"/>
        <dbReference type="ChEBI" id="CHEBI:29999"/>
        <dbReference type="ChEBI" id="CHEBI:33019"/>
        <dbReference type="ChEBI" id="CHEBI:46398"/>
        <dbReference type="ChEBI" id="CHEBI:156051"/>
    </reaction>
</comment>
<dbReference type="HAMAP" id="MF_00692">
    <property type="entry name" value="SelO"/>
    <property type="match status" value="1"/>
</dbReference>
<feature type="active site" description="Proton acceptor" evidence="8">
    <location>
        <position position="257"/>
    </location>
</feature>
<dbReference type="NCBIfam" id="NF000658">
    <property type="entry name" value="PRK00029.1"/>
    <property type="match status" value="1"/>
</dbReference>
<comment type="catalytic activity">
    <reaction evidence="8">
        <text>L-threonyl-[protein] + ATP = 3-O-(5'-adenylyl)-L-threonyl-[protein] + diphosphate</text>
        <dbReference type="Rhea" id="RHEA:54292"/>
        <dbReference type="Rhea" id="RHEA-COMP:11060"/>
        <dbReference type="Rhea" id="RHEA-COMP:13847"/>
        <dbReference type="ChEBI" id="CHEBI:30013"/>
        <dbReference type="ChEBI" id="CHEBI:30616"/>
        <dbReference type="ChEBI" id="CHEBI:33019"/>
        <dbReference type="ChEBI" id="CHEBI:138113"/>
        <dbReference type="EC" id="2.7.7.108"/>
    </reaction>
</comment>
<dbReference type="EC" id="2.7.7.108" evidence="8"/>
<evidence type="ECO:0000313" key="10">
    <source>
        <dbReference type="Proteomes" id="UP001597068"/>
    </source>
</evidence>
<feature type="binding site" evidence="8">
    <location>
        <position position="267"/>
    </location>
    <ligand>
        <name>ATP</name>
        <dbReference type="ChEBI" id="CHEBI:30616"/>
    </ligand>
</feature>
<organism evidence="9 10">
    <name type="scientific">Williamsia deligens</name>
    <dbReference type="NCBI Taxonomy" id="321325"/>
    <lineage>
        <taxon>Bacteria</taxon>
        <taxon>Bacillati</taxon>
        <taxon>Actinomycetota</taxon>
        <taxon>Actinomycetes</taxon>
        <taxon>Mycobacteriales</taxon>
        <taxon>Nocardiaceae</taxon>
        <taxon>Williamsia</taxon>
    </lineage>
</organism>
<keyword evidence="5 8" id="KW-0547">Nucleotide-binding</keyword>
<dbReference type="EMBL" id="JBHTIL010000001">
    <property type="protein sequence ID" value="MFD0925226.1"/>
    <property type="molecule type" value="Genomic_DNA"/>
</dbReference>
<feature type="binding site" evidence="8">
    <location>
        <position position="180"/>
    </location>
    <ligand>
        <name>ATP</name>
        <dbReference type="ChEBI" id="CHEBI:30616"/>
    </ligand>
</feature>
<dbReference type="RefSeq" id="WP_253646808.1">
    <property type="nucleotide sequence ID" value="NZ_BAAAMO010000002.1"/>
</dbReference>
<reference evidence="10" key="1">
    <citation type="journal article" date="2019" name="Int. J. Syst. Evol. Microbiol.">
        <title>The Global Catalogue of Microorganisms (GCM) 10K type strain sequencing project: providing services to taxonomists for standard genome sequencing and annotation.</title>
        <authorList>
            <consortium name="The Broad Institute Genomics Platform"/>
            <consortium name="The Broad Institute Genome Sequencing Center for Infectious Disease"/>
            <person name="Wu L."/>
            <person name="Ma J."/>
        </authorList>
    </citation>
    <scope>NUCLEOTIDE SEQUENCE [LARGE SCALE GENOMIC DNA]</scope>
    <source>
        <strain evidence="10">CCUG 50873</strain>
    </source>
</reference>
<keyword evidence="7 8" id="KW-0460">Magnesium</keyword>
<accession>A0ABW3G8A0</accession>
<evidence type="ECO:0000256" key="8">
    <source>
        <dbReference type="HAMAP-Rule" id="MF_00692"/>
    </source>
</evidence>
<feature type="binding site" evidence="8">
    <location>
        <position position="267"/>
    </location>
    <ligand>
        <name>Mg(2+)</name>
        <dbReference type="ChEBI" id="CHEBI:18420"/>
    </ligand>
</feature>
<evidence type="ECO:0000256" key="4">
    <source>
        <dbReference type="ARBA" id="ARBA00022723"/>
    </source>
</evidence>
<evidence type="ECO:0000256" key="5">
    <source>
        <dbReference type="ARBA" id="ARBA00022741"/>
    </source>
</evidence>
<dbReference type="Proteomes" id="UP001597068">
    <property type="component" value="Unassembled WGS sequence"/>
</dbReference>
<feature type="binding site" evidence="8">
    <location>
        <position position="97"/>
    </location>
    <ligand>
        <name>ATP</name>
        <dbReference type="ChEBI" id="CHEBI:30616"/>
    </ligand>
</feature>
<evidence type="ECO:0000313" key="9">
    <source>
        <dbReference type="EMBL" id="MFD0925226.1"/>
    </source>
</evidence>
<feature type="binding site" evidence="8">
    <location>
        <position position="129"/>
    </location>
    <ligand>
        <name>ATP</name>
        <dbReference type="ChEBI" id="CHEBI:30616"/>
    </ligand>
</feature>
<keyword evidence="6 8" id="KW-0067">ATP-binding</keyword>
<keyword evidence="8" id="KW-0464">Manganese</keyword>
<keyword evidence="4 8" id="KW-0479">Metal-binding</keyword>
<protein>
    <recommendedName>
        <fullName evidence="8">Protein nucleotidyltransferase YdiU</fullName>
        <ecNumber evidence="8">2.7.7.-</ecNumber>
    </recommendedName>
    <alternativeName>
        <fullName evidence="8">Protein adenylyltransferase YdiU</fullName>
        <ecNumber evidence="8">2.7.7.108</ecNumber>
    </alternativeName>
    <alternativeName>
        <fullName evidence="8">Protein uridylyltransferase YdiU</fullName>
        <ecNumber evidence="8">2.7.7.-</ecNumber>
    </alternativeName>
</protein>
<comment type="similarity">
    <text evidence="1 8">Belongs to the SELO family.</text>
</comment>
<comment type="catalytic activity">
    <reaction evidence="8">
        <text>L-histidyl-[protein] + UTP = N(tele)-(5'-uridylyl)-L-histidyl-[protein] + diphosphate</text>
        <dbReference type="Rhea" id="RHEA:83891"/>
        <dbReference type="Rhea" id="RHEA-COMP:9745"/>
        <dbReference type="Rhea" id="RHEA-COMP:20239"/>
        <dbReference type="ChEBI" id="CHEBI:29979"/>
        <dbReference type="ChEBI" id="CHEBI:33019"/>
        <dbReference type="ChEBI" id="CHEBI:46398"/>
        <dbReference type="ChEBI" id="CHEBI:233474"/>
    </reaction>
</comment>
<feature type="binding site" evidence="8">
    <location>
        <position position="94"/>
    </location>
    <ligand>
        <name>ATP</name>
        <dbReference type="ChEBI" id="CHEBI:30616"/>
    </ligand>
</feature>
<feature type="binding site" evidence="8">
    <location>
        <position position="187"/>
    </location>
    <ligand>
        <name>ATP</name>
        <dbReference type="ChEBI" id="CHEBI:30616"/>
    </ligand>
</feature>
<keyword evidence="10" id="KW-1185">Reference proteome</keyword>
<evidence type="ECO:0000256" key="2">
    <source>
        <dbReference type="ARBA" id="ARBA00022679"/>
    </source>
</evidence>
<dbReference type="PANTHER" id="PTHR32057:SF14">
    <property type="entry name" value="PROTEIN ADENYLYLTRANSFERASE SELO, MITOCHONDRIAL"/>
    <property type="match status" value="1"/>
</dbReference>